<evidence type="ECO:0000313" key="2">
    <source>
        <dbReference type="Proteomes" id="UP000274033"/>
    </source>
</evidence>
<name>A0A3N9UH26_9BACI</name>
<dbReference type="Proteomes" id="UP000274033">
    <property type="component" value="Unassembled WGS sequence"/>
</dbReference>
<dbReference type="AlphaFoldDB" id="A0A3N9UH26"/>
<accession>A0A3N9UH26</accession>
<sequence>MELSSIMASQLLDLQQTVQLSVMQSALNMHTTAAVEMLRELPQQQTATHPIKGTAIDVSV</sequence>
<organism evidence="1 2">
    <name type="scientific">Lysinibacillus composti</name>
    <dbReference type="NCBI Taxonomy" id="720633"/>
    <lineage>
        <taxon>Bacteria</taxon>
        <taxon>Bacillati</taxon>
        <taxon>Bacillota</taxon>
        <taxon>Bacilli</taxon>
        <taxon>Bacillales</taxon>
        <taxon>Bacillaceae</taxon>
        <taxon>Lysinibacillus</taxon>
    </lineage>
</organism>
<proteinExistence type="predicted"/>
<comment type="caution">
    <text evidence="1">The sequence shown here is derived from an EMBL/GenBank/DDBJ whole genome shotgun (WGS) entry which is preliminary data.</text>
</comment>
<protein>
    <submittedName>
        <fullName evidence="1">Putative motility protein</fullName>
    </submittedName>
</protein>
<dbReference type="RefSeq" id="WP_124767003.1">
    <property type="nucleotide sequence ID" value="NZ_JAFBDY010000039.1"/>
</dbReference>
<evidence type="ECO:0000313" key="1">
    <source>
        <dbReference type="EMBL" id="RQW70972.1"/>
    </source>
</evidence>
<reference evidence="1 2" key="1">
    <citation type="journal article" date="2013" name="J. Microbiol.">
        <title>Lysinibacillus chungkukjangi sp. nov., isolated from Chungkukjang, Korean fermented soybean food.</title>
        <authorList>
            <person name="Kim S.J."/>
            <person name="Jang Y.H."/>
            <person name="Hamada M."/>
            <person name="Ahn J.H."/>
            <person name="Weon H.Y."/>
            <person name="Suzuki K."/>
            <person name="Whang K.S."/>
            <person name="Kwon S.W."/>
        </authorList>
    </citation>
    <scope>NUCLEOTIDE SEQUENCE [LARGE SCALE GENOMIC DNA]</scope>
    <source>
        <strain evidence="1 2">MCCC 1A12701</strain>
    </source>
</reference>
<keyword evidence="2" id="KW-1185">Reference proteome</keyword>
<dbReference type="OrthoDB" id="2942186at2"/>
<dbReference type="EMBL" id="RRCT01000036">
    <property type="protein sequence ID" value="RQW70972.1"/>
    <property type="molecule type" value="Genomic_DNA"/>
</dbReference>
<gene>
    <name evidence="1" type="ORF">EBB45_19565</name>
</gene>